<protein>
    <submittedName>
        <fullName evidence="2">Uncharacterized protein</fullName>
    </submittedName>
</protein>
<dbReference type="Proteomes" id="UP000268192">
    <property type="component" value="Chromosome"/>
</dbReference>
<proteinExistence type="predicted"/>
<dbReference type="EMBL" id="CP032509">
    <property type="protein sequence ID" value="AZN71744.1"/>
    <property type="molecule type" value="Genomic_DNA"/>
</dbReference>
<evidence type="ECO:0000256" key="1">
    <source>
        <dbReference type="SAM" id="SignalP"/>
    </source>
</evidence>
<accession>A0A3Q8XNM1</accession>
<feature type="signal peptide" evidence="1">
    <location>
        <begin position="1"/>
        <end position="20"/>
    </location>
</feature>
<organism evidence="2 3">
    <name type="scientific">Georhizobium profundi</name>
    <dbReference type="NCBI Taxonomy" id="2341112"/>
    <lineage>
        <taxon>Bacteria</taxon>
        <taxon>Pseudomonadati</taxon>
        <taxon>Pseudomonadota</taxon>
        <taxon>Alphaproteobacteria</taxon>
        <taxon>Hyphomicrobiales</taxon>
        <taxon>Rhizobiaceae</taxon>
        <taxon>Georhizobium</taxon>
    </lineage>
</organism>
<evidence type="ECO:0000313" key="3">
    <source>
        <dbReference type="Proteomes" id="UP000268192"/>
    </source>
</evidence>
<dbReference type="RefSeq" id="WP_126010061.1">
    <property type="nucleotide sequence ID" value="NZ_CP032509.1"/>
</dbReference>
<gene>
    <name evidence="2" type="ORF">D5400_11075</name>
</gene>
<name>A0A3Q8XNM1_9HYPH</name>
<dbReference type="OrthoDB" id="5973611at2"/>
<reference evidence="2 3" key="1">
    <citation type="submission" date="2018-09" db="EMBL/GenBank/DDBJ databases">
        <title>Marinorhizobium profundi gen. nov., sp. nov., isolated from a deep-sea sediment sample from the New Britain Trench and proposal of Marinorhizobiaceae fam. nov. in the order Rhizobiales of the class Alphaproteobacteria.</title>
        <authorList>
            <person name="Cao J."/>
        </authorList>
    </citation>
    <scope>NUCLEOTIDE SEQUENCE [LARGE SCALE GENOMIC DNA]</scope>
    <source>
        <strain evidence="2 3">WS11</strain>
    </source>
</reference>
<keyword evidence="3" id="KW-1185">Reference proteome</keyword>
<dbReference type="PROSITE" id="PS51257">
    <property type="entry name" value="PROKAR_LIPOPROTEIN"/>
    <property type="match status" value="1"/>
</dbReference>
<feature type="chain" id="PRO_5018680340" evidence="1">
    <location>
        <begin position="21"/>
        <end position="157"/>
    </location>
</feature>
<sequence length="157" mass="17205">MNRIYCVFAFLVLFGGSALACPDYSKSGDTYELTGSELYSVHKYNVRAGGNINIEKCSNVTPQTDRGRGYVTEAPDFTFNLSGMGKYTLTVSVESDCDSVLLVNTASAGWYYDDDDNGNLDAKVNLTRPSDGWLDVWVGTHDGAVCDAMLSMETFDR</sequence>
<dbReference type="AlphaFoldDB" id="A0A3Q8XNM1"/>
<evidence type="ECO:0000313" key="2">
    <source>
        <dbReference type="EMBL" id="AZN71744.1"/>
    </source>
</evidence>
<keyword evidence="1" id="KW-0732">Signal</keyword>
<dbReference type="KEGG" id="abaw:D5400_11075"/>